<dbReference type="PANTHER" id="PTHR32243:SF50">
    <property type="entry name" value="MALTOSE_MALTODEXTRIN TRANSPORT SYSTEM PERMEASE PROTEIN MALG"/>
    <property type="match status" value="1"/>
</dbReference>
<protein>
    <submittedName>
        <fullName evidence="11">ABC transporter permease</fullName>
    </submittedName>
</protein>
<dbReference type="STRING" id="1471761.B0W44_17205"/>
<evidence type="ECO:0000256" key="5">
    <source>
        <dbReference type="ARBA" id="ARBA00022597"/>
    </source>
</evidence>
<dbReference type="EMBL" id="CP019699">
    <property type="protein sequence ID" value="AQS57224.1"/>
    <property type="molecule type" value="Genomic_DNA"/>
</dbReference>
<gene>
    <name evidence="11" type="ORF">B0W44_17205</name>
</gene>
<comment type="similarity">
    <text evidence="2">Belongs to the binding-protein-dependent transport system permease family. MalFG subfamily.</text>
</comment>
<feature type="transmembrane region" description="Helical" evidence="9">
    <location>
        <begin position="145"/>
        <end position="164"/>
    </location>
</feature>
<keyword evidence="3 9" id="KW-0813">Transport</keyword>
<proteinExistence type="inferred from homology"/>
<feature type="transmembrane region" description="Helical" evidence="9">
    <location>
        <begin position="248"/>
        <end position="268"/>
    </location>
</feature>
<organism evidence="11 12">
    <name type="scientific">Novibacillus thermophilus</name>
    <dbReference type="NCBI Taxonomy" id="1471761"/>
    <lineage>
        <taxon>Bacteria</taxon>
        <taxon>Bacillati</taxon>
        <taxon>Bacillota</taxon>
        <taxon>Bacilli</taxon>
        <taxon>Bacillales</taxon>
        <taxon>Thermoactinomycetaceae</taxon>
        <taxon>Novibacillus</taxon>
    </lineage>
</organism>
<dbReference type="OrthoDB" id="9810086at2"/>
<evidence type="ECO:0000256" key="4">
    <source>
        <dbReference type="ARBA" id="ARBA00022475"/>
    </source>
</evidence>
<dbReference type="GO" id="GO:0015423">
    <property type="term" value="F:ABC-type maltose transporter activity"/>
    <property type="evidence" value="ECO:0007669"/>
    <property type="project" value="TreeGrafter"/>
</dbReference>
<feature type="transmembrane region" description="Helical" evidence="9">
    <location>
        <begin position="112"/>
        <end position="139"/>
    </location>
</feature>
<evidence type="ECO:0000259" key="10">
    <source>
        <dbReference type="PROSITE" id="PS50928"/>
    </source>
</evidence>
<dbReference type="KEGG" id="ntr:B0W44_17205"/>
<dbReference type="PROSITE" id="PS50928">
    <property type="entry name" value="ABC_TM1"/>
    <property type="match status" value="1"/>
</dbReference>
<dbReference type="SUPFAM" id="SSF161098">
    <property type="entry name" value="MetI-like"/>
    <property type="match status" value="1"/>
</dbReference>
<dbReference type="Proteomes" id="UP000188603">
    <property type="component" value="Chromosome"/>
</dbReference>
<evidence type="ECO:0000313" key="12">
    <source>
        <dbReference type="Proteomes" id="UP000188603"/>
    </source>
</evidence>
<keyword evidence="7 9" id="KW-1133">Transmembrane helix</keyword>
<feature type="transmembrane region" description="Helical" evidence="9">
    <location>
        <begin position="21"/>
        <end position="40"/>
    </location>
</feature>
<evidence type="ECO:0000256" key="2">
    <source>
        <dbReference type="ARBA" id="ARBA00009047"/>
    </source>
</evidence>
<evidence type="ECO:0000256" key="6">
    <source>
        <dbReference type="ARBA" id="ARBA00022692"/>
    </source>
</evidence>
<evidence type="ECO:0000313" key="11">
    <source>
        <dbReference type="EMBL" id="AQS57224.1"/>
    </source>
</evidence>
<dbReference type="Pfam" id="PF00528">
    <property type="entry name" value="BPD_transp_1"/>
    <property type="match status" value="1"/>
</dbReference>
<evidence type="ECO:0000256" key="9">
    <source>
        <dbReference type="RuleBase" id="RU363032"/>
    </source>
</evidence>
<reference evidence="11 12" key="1">
    <citation type="journal article" date="2015" name="Int. J. Syst. Evol. Microbiol.">
        <title>Novibacillus thermophilus gen. nov., sp. nov., a Gram-staining-negative and moderately thermophilic member of the family Thermoactinomycetaceae.</title>
        <authorList>
            <person name="Yang G."/>
            <person name="Chen J."/>
            <person name="Zhou S."/>
        </authorList>
    </citation>
    <scope>NUCLEOTIDE SEQUENCE [LARGE SCALE GENOMIC DNA]</scope>
    <source>
        <strain evidence="11 12">SG-1</strain>
    </source>
</reference>
<evidence type="ECO:0000256" key="1">
    <source>
        <dbReference type="ARBA" id="ARBA00004651"/>
    </source>
</evidence>
<keyword evidence="5" id="KW-0762">Sugar transport</keyword>
<evidence type="ECO:0000256" key="7">
    <source>
        <dbReference type="ARBA" id="ARBA00022989"/>
    </source>
</evidence>
<dbReference type="InterPro" id="IPR035906">
    <property type="entry name" value="MetI-like_sf"/>
</dbReference>
<dbReference type="PANTHER" id="PTHR32243">
    <property type="entry name" value="MALTOSE TRANSPORT SYSTEM PERMEASE-RELATED"/>
    <property type="match status" value="1"/>
</dbReference>
<sequence length="283" mass="31695">MMGGITDMQQSENARRAWVPYLILIPITLPIVMMYTWLFVSSFSTGMQGIIPQGFTLDNWRFLWETKQGAASIWAYAVNTFLFAACVTVVELLVASLAAYAISRLNFPGRRLFLSFVIILHAFPSITLIIAIFFILRMLGLYDTLTGVIVVKVAFELPFAIWIMKGFFDNVPWDLEIAAMVDGASRWNVWRKVVMPVVRPGLAALAVFAFLTGWSEFMIPFLFAPNSSTQTLSVFLNMLTSQADEANYGLVTAVGLFYILPVLIFYALTQKYLLNIFSGGVKG</sequence>
<dbReference type="Gene3D" id="1.10.3720.10">
    <property type="entry name" value="MetI-like"/>
    <property type="match status" value="1"/>
</dbReference>
<dbReference type="AlphaFoldDB" id="A0A1U9KB04"/>
<comment type="subcellular location">
    <subcellularLocation>
        <location evidence="1 9">Cell membrane</location>
        <topology evidence="1 9">Multi-pass membrane protein</topology>
    </subcellularLocation>
</comment>
<keyword evidence="12" id="KW-1185">Reference proteome</keyword>
<name>A0A1U9KB04_9BACL</name>
<evidence type="ECO:0000256" key="8">
    <source>
        <dbReference type="ARBA" id="ARBA00023136"/>
    </source>
</evidence>
<keyword evidence="4" id="KW-1003">Cell membrane</keyword>
<dbReference type="InterPro" id="IPR050901">
    <property type="entry name" value="BP-dep_ABC_trans_perm"/>
</dbReference>
<evidence type="ECO:0000256" key="3">
    <source>
        <dbReference type="ARBA" id="ARBA00022448"/>
    </source>
</evidence>
<feature type="domain" description="ABC transmembrane type-1" evidence="10">
    <location>
        <begin position="77"/>
        <end position="269"/>
    </location>
</feature>
<dbReference type="GO" id="GO:0042956">
    <property type="term" value="P:maltodextrin transmembrane transport"/>
    <property type="evidence" value="ECO:0007669"/>
    <property type="project" value="TreeGrafter"/>
</dbReference>
<dbReference type="CDD" id="cd06261">
    <property type="entry name" value="TM_PBP2"/>
    <property type="match status" value="1"/>
</dbReference>
<feature type="transmembrane region" description="Helical" evidence="9">
    <location>
        <begin position="73"/>
        <end position="100"/>
    </location>
</feature>
<feature type="transmembrane region" description="Helical" evidence="9">
    <location>
        <begin position="201"/>
        <end position="223"/>
    </location>
</feature>
<dbReference type="GO" id="GO:0005886">
    <property type="term" value="C:plasma membrane"/>
    <property type="evidence" value="ECO:0007669"/>
    <property type="project" value="UniProtKB-SubCell"/>
</dbReference>
<keyword evidence="8 9" id="KW-0472">Membrane</keyword>
<dbReference type="InterPro" id="IPR000515">
    <property type="entry name" value="MetI-like"/>
</dbReference>
<accession>A0A1U9KB04</accession>
<keyword evidence="6 9" id="KW-0812">Transmembrane</keyword>